<keyword evidence="3" id="KW-1185">Reference proteome</keyword>
<name>A0A919YSR1_9BACL</name>
<evidence type="ECO:0000313" key="2">
    <source>
        <dbReference type="EMBL" id="GIP16616.1"/>
    </source>
</evidence>
<comment type="caution">
    <text evidence="2">The sequence shown here is derived from an EMBL/GenBank/DDBJ whole genome shotgun (WGS) entry which is preliminary data.</text>
</comment>
<evidence type="ECO:0000313" key="3">
    <source>
        <dbReference type="Proteomes" id="UP000683139"/>
    </source>
</evidence>
<dbReference type="InterPro" id="IPR002575">
    <property type="entry name" value="Aminoglycoside_PTrfase"/>
</dbReference>
<organism evidence="2 3">
    <name type="scientific">Paenibacillus montaniterrae</name>
    <dbReference type="NCBI Taxonomy" id="429341"/>
    <lineage>
        <taxon>Bacteria</taxon>
        <taxon>Bacillati</taxon>
        <taxon>Bacillota</taxon>
        <taxon>Bacilli</taxon>
        <taxon>Bacillales</taxon>
        <taxon>Paenibacillaceae</taxon>
        <taxon>Paenibacillus</taxon>
    </lineage>
</organism>
<proteinExistence type="predicted"/>
<reference evidence="2" key="1">
    <citation type="submission" date="2021-03" db="EMBL/GenBank/DDBJ databases">
        <title>Antimicrobial resistance genes in bacteria isolated from Japanese honey, and their potential for conferring macrolide and lincosamide resistance in the American foulbrood pathogen Paenibacillus larvae.</title>
        <authorList>
            <person name="Okamoto M."/>
            <person name="Kumagai M."/>
            <person name="Kanamori H."/>
            <person name="Takamatsu D."/>
        </authorList>
    </citation>
    <scope>NUCLEOTIDE SEQUENCE</scope>
    <source>
        <strain evidence="2">J40TS1</strain>
    </source>
</reference>
<accession>A0A919YSR1</accession>
<dbReference type="Pfam" id="PF01636">
    <property type="entry name" value="APH"/>
    <property type="match status" value="1"/>
</dbReference>
<gene>
    <name evidence="2" type="ORF">J40TS1_22580</name>
</gene>
<dbReference type="AlphaFoldDB" id="A0A919YSR1"/>
<dbReference type="RefSeq" id="WP_213514993.1">
    <property type="nucleotide sequence ID" value="NZ_BOSE01000003.1"/>
</dbReference>
<dbReference type="Gene3D" id="3.90.1200.10">
    <property type="match status" value="1"/>
</dbReference>
<dbReference type="InterPro" id="IPR011009">
    <property type="entry name" value="Kinase-like_dom_sf"/>
</dbReference>
<dbReference type="InterPro" id="IPR051678">
    <property type="entry name" value="AGP_Transferase"/>
</dbReference>
<dbReference type="PANTHER" id="PTHR21310">
    <property type="entry name" value="AMINOGLYCOSIDE PHOSPHOTRANSFERASE-RELATED-RELATED"/>
    <property type="match status" value="1"/>
</dbReference>
<feature type="domain" description="Aminoglycoside phosphotransferase" evidence="1">
    <location>
        <begin position="53"/>
        <end position="278"/>
    </location>
</feature>
<evidence type="ECO:0000259" key="1">
    <source>
        <dbReference type="Pfam" id="PF01636"/>
    </source>
</evidence>
<dbReference type="SUPFAM" id="SSF56112">
    <property type="entry name" value="Protein kinase-like (PK-like)"/>
    <property type="match status" value="1"/>
</dbReference>
<dbReference type="Proteomes" id="UP000683139">
    <property type="component" value="Unassembled WGS sequence"/>
</dbReference>
<sequence length="345" mass="38828">MEAVELDRRLQSWLLDQLGADFKLDRVERLLGGISSTMCLLHVSERTTGRQLSFVMRAVLPSDGLYEEPGILEREAATLQLLAERSIFTDEAVDRLKHIAQDSSASQAQSPRCIAFDASGEEAGSPALLMTVVPGKVSLPAEPSDAWLQELASAIAPLHQATSGLSDFPWRYKCYASAELLHRHPDRHPALQWSAHRERWEALIQYMLQSAPDYAPCLIHRDYHPTNVLWNEQQQITGIVDWVNGCLGPAGVDVGHCRVNLVELYGLEAANTFLAAYMKANPTFVYHPYWDINCLMDMTAFGEIGVYDGWTALGFQDLTDDIIRQRIEQYAEYLLQLLHTNHYSL</sequence>
<protein>
    <recommendedName>
        <fullName evidence="1">Aminoglycoside phosphotransferase domain-containing protein</fullName>
    </recommendedName>
</protein>
<dbReference type="EMBL" id="BOSE01000003">
    <property type="protein sequence ID" value="GIP16616.1"/>
    <property type="molecule type" value="Genomic_DNA"/>
</dbReference>